<organism evidence="2 3">
    <name type="scientific">Gordonia phage Fryberger</name>
    <dbReference type="NCBI Taxonomy" id="2250392"/>
    <lineage>
        <taxon>Viruses</taxon>
        <taxon>Duplodnaviria</taxon>
        <taxon>Heunggongvirae</taxon>
        <taxon>Uroviricota</taxon>
        <taxon>Caudoviricetes</taxon>
        <taxon>Ronaldovirus</taxon>
        <taxon>Ronaldovirus fryberger</taxon>
    </lineage>
</organism>
<feature type="domain" description="DUF7572" evidence="1">
    <location>
        <begin position="3"/>
        <end position="115"/>
    </location>
</feature>
<gene>
    <name evidence="2" type="primary">56</name>
    <name evidence="2" type="ORF">SEA_FRYBERGER_56</name>
</gene>
<proteinExistence type="predicted"/>
<keyword evidence="3" id="KW-1185">Reference proteome</keyword>
<dbReference type="KEGG" id="vg:54998489"/>
<dbReference type="RefSeq" id="YP_009807608.1">
    <property type="nucleotide sequence ID" value="NC_048027.1"/>
</dbReference>
<dbReference type="EMBL" id="MH479913">
    <property type="protein sequence ID" value="AXN53474.1"/>
    <property type="molecule type" value="Genomic_DNA"/>
</dbReference>
<sequence>MANLQIVEENLPSYFPISNLYKVIGEDTYFIVTVKNPIDLLDMFINVGTATQLKHVDPGVEVFLANERGMVVDADGNPENGLTAIASTDPNSFALGYFPAHITTHKEALNYLGYEIDG</sequence>
<dbReference type="GeneID" id="54998489"/>
<protein>
    <recommendedName>
        <fullName evidence="1">DUF7572 domain-containing protein</fullName>
    </recommendedName>
</protein>
<evidence type="ECO:0000313" key="3">
    <source>
        <dbReference type="Proteomes" id="UP000259952"/>
    </source>
</evidence>
<reference evidence="2 3" key="1">
    <citation type="submission" date="2018-06" db="EMBL/GenBank/DDBJ databases">
        <authorList>
            <person name="Searcy Z.E."/>
            <person name="Delesalle V.A."/>
            <person name="Garlena R.A."/>
            <person name="Russell D.A."/>
            <person name="Pope W.H."/>
            <person name="Jacobs-Sera D."/>
            <person name="Hatfull G.F."/>
        </authorList>
    </citation>
    <scope>NUCLEOTIDE SEQUENCE [LARGE SCALE GENOMIC DNA]</scope>
</reference>
<accession>A0A346FCL0</accession>
<dbReference type="InterPro" id="IPR055994">
    <property type="entry name" value="DUF7572"/>
</dbReference>
<name>A0A346FCL0_9CAUD</name>
<dbReference type="Pfam" id="PF24457">
    <property type="entry name" value="DUF7572"/>
    <property type="match status" value="1"/>
</dbReference>
<evidence type="ECO:0000259" key="1">
    <source>
        <dbReference type="Pfam" id="PF24457"/>
    </source>
</evidence>
<dbReference type="Proteomes" id="UP000259952">
    <property type="component" value="Segment"/>
</dbReference>
<evidence type="ECO:0000313" key="2">
    <source>
        <dbReference type="EMBL" id="AXN53474.1"/>
    </source>
</evidence>